<reference evidence="1 2" key="1">
    <citation type="submission" date="2011-02" db="EMBL/GenBank/DDBJ databases">
        <title>The Genome Sequence of Sphaeroforma arctica JP610.</title>
        <authorList>
            <consortium name="The Broad Institute Genome Sequencing Platform"/>
            <person name="Russ C."/>
            <person name="Cuomo C."/>
            <person name="Young S.K."/>
            <person name="Zeng Q."/>
            <person name="Gargeya S."/>
            <person name="Alvarado L."/>
            <person name="Berlin A."/>
            <person name="Chapman S.B."/>
            <person name="Chen Z."/>
            <person name="Freedman E."/>
            <person name="Gellesch M."/>
            <person name="Goldberg J."/>
            <person name="Griggs A."/>
            <person name="Gujja S."/>
            <person name="Heilman E."/>
            <person name="Heiman D."/>
            <person name="Howarth C."/>
            <person name="Mehta T."/>
            <person name="Neiman D."/>
            <person name="Pearson M."/>
            <person name="Roberts A."/>
            <person name="Saif S."/>
            <person name="Shea T."/>
            <person name="Shenoy N."/>
            <person name="Sisk P."/>
            <person name="Stolte C."/>
            <person name="Sykes S."/>
            <person name="White J."/>
            <person name="Yandava C."/>
            <person name="Burger G."/>
            <person name="Gray M.W."/>
            <person name="Holland P.W.H."/>
            <person name="King N."/>
            <person name="Lang F.B.F."/>
            <person name="Roger A.J."/>
            <person name="Ruiz-Trillo I."/>
            <person name="Haas B."/>
            <person name="Nusbaum C."/>
            <person name="Birren B."/>
        </authorList>
    </citation>
    <scope>NUCLEOTIDE SEQUENCE [LARGE SCALE GENOMIC DNA]</scope>
    <source>
        <strain evidence="1 2">JP610</strain>
    </source>
</reference>
<feature type="non-terminal residue" evidence="1">
    <location>
        <position position="1"/>
    </location>
</feature>
<name>A0A0L0EXW2_9EUKA</name>
<gene>
    <name evidence="1" type="ORF">SARC_18205</name>
</gene>
<evidence type="ECO:0000313" key="1">
    <source>
        <dbReference type="EMBL" id="KNC69286.1"/>
    </source>
</evidence>
<protein>
    <submittedName>
        <fullName evidence="1">Uncharacterized protein</fullName>
    </submittedName>
</protein>
<dbReference type="GeneID" id="25918709"/>
<dbReference type="EMBL" id="KQ256124">
    <property type="protein sequence ID" value="KNC69286.1"/>
    <property type="molecule type" value="Genomic_DNA"/>
</dbReference>
<dbReference type="RefSeq" id="XP_014143188.1">
    <property type="nucleotide sequence ID" value="XM_014287713.1"/>
</dbReference>
<sequence>ELSASISREEIDAHDLPPLVEVHHRLTQFAKVLVDHLQALRTLRRGIAQG</sequence>
<accession>A0A0L0EXW2</accession>
<dbReference type="AlphaFoldDB" id="A0A0L0EXW2"/>
<evidence type="ECO:0000313" key="2">
    <source>
        <dbReference type="Proteomes" id="UP000054560"/>
    </source>
</evidence>
<organism evidence="1 2">
    <name type="scientific">Sphaeroforma arctica JP610</name>
    <dbReference type="NCBI Taxonomy" id="667725"/>
    <lineage>
        <taxon>Eukaryota</taxon>
        <taxon>Ichthyosporea</taxon>
        <taxon>Ichthyophonida</taxon>
        <taxon>Sphaeroforma</taxon>
    </lineage>
</organism>
<keyword evidence="2" id="KW-1185">Reference proteome</keyword>
<proteinExistence type="predicted"/>
<dbReference type="Proteomes" id="UP000054560">
    <property type="component" value="Unassembled WGS sequence"/>
</dbReference>